<organism evidence="1 2">
    <name type="scientific">Phytophthora megakarya</name>
    <dbReference type="NCBI Taxonomy" id="4795"/>
    <lineage>
        <taxon>Eukaryota</taxon>
        <taxon>Sar</taxon>
        <taxon>Stramenopiles</taxon>
        <taxon>Oomycota</taxon>
        <taxon>Peronosporomycetes</taxon>
        <taxon>Peronosporales</taxon>
        <taxon>Peronosporaceae</taxon>
        <taxon>Phytophthora</taxon>
    </lineage>
</organism>
<comment type="caution">
    <text evidence="1">The sequence shown here is derived from an EMBL/GenBank/DDBJ whole genome shotgun (WGS) entry which is preliminary data.</text>
</comment>
<proteinExistence type="predicted"/>
<protein>
    <submittedName>
        <fullName evidence="1">RxLR effector protein</fullName>
    </submittedName>
</protein>
<evidence type="ECO:0000313" key="1">
    <source>
        <dbReference type="EMBL" id="OWZ08143.1"/>
    </source>
</evidence>
<dbReference type="AlphaFoldDB" id="A0A225VRS3"/>
<dbReference type="EMBL" id="NBNE01003259">
    <property type="protein sequence ID" value="OWZ08143.1"/>
    <property type="molecule type" value="Genomic_DNA"/>
</dbReference>
<name>A0A225VRS3_9STRA</name>
<dbReference type="Proteomes" id="UP000198211">
    <property type="component" value="Unassembled WGS sequence"/>
</dbReference>
<keyword evidence="2" id="KW-1185">Reference proteome</keyword>
<reference evidence="2" key="1">
    <citation type="submission" date="2017-03" db="EMBL/GenBank/DDBJ databases">
        <title>Phytopthora megakarya and P. palmivora, two closely related causual agents of cacao black pod achieved similar genome size and gene model numbers by different mechanisms.</title>
        <authorList>
            <person name="Ali S."/>
            <person name="Shao J."/>
            <person name="Larry D.J."/>
            <person name="Kronmiller B."/>
            <person name="Shen D."/>
            <person name="Strem M.D."/>
            <person name="Melnick R.L."/>
            <person name="Guiltinan M.J."/>
            <person name="Tyler B.M."/>
            <person name="Meinhardt L.W."/>
            <person name="Bailey B.A."/>
        </authorList>
    </citation>
    <scope>NUCLEOTIDE SEQUENCE [LARGE SCALE GENOMIC DNA]</scope>
    <source>
        <strain evidence="2">zdho120</strain>
    </source>
</reference>
<dbReference type="OrthoDB" id="89661at2759"/>
<evidence type="ECO:0000313" key="2">
    <source>
        <dbReference type="Proteomes" id="UP000198211"/>
    </source>
</evidence>
<gene>
    <name evidence="1" type="ORF">PHMEG_00019361</name>
</gene>
<sequence length="132" mass="15489">MGLADKIKTVDDLKNFRHTNEFRKYKRFVNIVDENMLRNVLSWGNPDYVISPSYYNHASATHVEKWARAEIWGESKRTNEYVKDMLGLIRANEEKISKNEYYQHYLSTFAVTRVEPAKSADIDALRKILLTS</sequence>
<accession>A0A225VRS3</accession>